<protein>
    <submittedName>
        <fullName evidence="2">Uncharacterized protein</fullName>
    </submittedName>
</protein>
<evidence type="ECO:0000313" key="3">
    <source>
        <dbReference type="Proteomes" id="UP000566995"/>
    </source>
</evidence>
<feature type="transmembrane region" description="Helical" evidence="1">
    <location>
        <begin position="12"/>
        <end position="32"/>
    </location>
</feature>
<dbReference type="AlphaFoldDB" id="A0A7W7NYE2"/>
<keyword evidence="1" id="KW-0472">Membrane</keyword>
<sequence>MDIFDFWNDTLTWFGILAVFSLSIAAPYLMITGLTPKVVTPFTLVVRGMVFYVLGYVMTVCMMAFWECTSGRNQKLTDIIYASNAYLDYVRAANSPSLYMNPNFTPPEYTGDYVVFKTLPDLSSVFMFQAALPCRKLSSIFVGNSFARFDGTPMNLISPQALDALCSQGKEHHLLILK</sequence>
<evidence type="ECO:0000313" key="2">
    <source>
        <dbReference type="EMBL" id="MBB4861623.1"/>
    </source>
</evidence>
<keyword evidence="1" id="KW-0812">Transmembrane</keyword>
<comment type="caution">
    <text evidence="2">The sequence shown here is derived from an EMBL/GenBank/DDBJ whole genome shotgun (WGS) entry which is preliminary data.</text>
</comment>
<name>A0A7W7NYE2_PSENT</name>
<reference evidence="2 3" key="1">
    <citation type="submission" date="2020-08" db="EMBL/GenBank/DDBJ databases">
        <title>Functional genomics of gut bacteria from endangered species of beetles.</title>
        <authorList>
            <person name="Carlos-Shanley C."/>
        </authorList>
    </citation>
    <scope>NUCLEOTIDE SEQUENCE [LARGE SCALE GENOMIC DNA]</scope>
    <source>
        <strain evidence="2 3">S00179</strain>
    </source>
</reference>
<dbReference type="Proteomes" id="UP000566995">
    <property type="component" value="Unassembled WGS sequence"/>
</dbReference>
<dbReference type="EMBL" id="JACHLI010000001">
    <property type="protein sequence ID" value="MBB4861623.1"/>
    <property type="molecule type" value="Genomic_DNA"/>
</dbReference>
<dbReference type="RefSeq" id="WP_184585878.1">
    <property type="nucleotide sequence ID" value="NZ_JACHLI010000001.1"/>
</dbReference>
<keyword evidence="1" id="KW-1133">Transmembrane helix</keyword>
<evidence type="ECO:0000256" key="1">
    <source>
        <dbReference type="SAM" id="Phobius"/>
    </source>
</evidence>
<accession>A0A7W7NYE2</accession>
<organism evidence="2 3">
    <name type="scientific">Pseudomonas nitroreducens</name>
    <dbReference type="NCBI Taxonomy" id="46680"/>
    <lineage>
        <taxon>Bacteria</taxon>
        <taxon>Pseudomonadati</taxon>
        <taxon>Pseudomonadota</taxon>
        <taxon>Gammaproteobacteria</taxon>
        <taxon>Pseudomonadales</taxon>
        <taxon>Pseudomonadaceae</taxon>
        <taxon>Pseudomonas</taxon>
    </lineage>
</organism>
<proteinExistence type="predicted"/>
<feature type="transmembrane region" description="Helical" evidence="1">
    <location>
        <begin position="44"/>
        <end position="66"/>
    </location>
</feature>
<gene>
    <name evidence="2" type="ORF">HNP46_000434</name>
</gene>